<gene>
    <name evidence="6" type="ORF">M9Y10_040806</name>
</gene>
<dbReference type="SUPFAM" id="SSF52540">
    <property type="entry name" value="P-loop containing nucleoside triphosphate hydrolases"/>
    <property type="match status" value="1"/>
</dbReference>
<accession>A0ABR2K2M4</accession>
<dbReference type="InterPro" id="IPR027417">
    <property type="entry name" value="P-loop_NTPase"/>
</dbReference>
<comment type="subunit">
    <text evidence="5">Binds to RNA polymerase II (RNAPII).</text>
</comment>
<dbReference type="EMBL" id="JAPFFF010000007">
    <property type="protein sequence ID" value="KAK8885360.1"/>
    <property type="molecule type" value="Genomic_DNA"/>
</dbReference>
<dbReference type="InterPro" id="IPR004130">
    <property type="entry name" value="Gpn"/>
</dbReference>
<protein>
    <recommendedName>
        <fullName evidence="5">GPN-loop GTPase 3</fullName>
    </recommendedName>
</protein>
<keyword evidence="7" id="KW-1185">Reference proteome</keyword>
<evidence type="ECO:0000313" key="7">
    <source>
        <dbReference type="Proteomes" id="UP001470230"/>
    </source>
</evidence>
<comment type="caution">
    <text evidence="6">The sequence shown here is derived from an EMBL/GenBank/DDBJ whole genome shotgun (WGS) entry which is preliminary data.</text>
</comment>
<organism evidence="6 7">
    <name type="scientific">Tritrichomonas musculus</name>
    <dbReference type="NCBI Taxonomy" id="1915356"/>
    <lineage>
        <taxon>Eukaryota</taxon>
        <taxon>Metamonada</taxon>
        <taxon>Parabasalia</taxon>
        <taxon>Tritrichomonadida</taxon>
        <taxon>Tritrichomonadidae</taxon>
        <taxon>Tritrichomonas</taxon>
    </lineage>
</organism>
<comment type="function">
    <text evidence="5">Small GTPase required for proper nuclear import of RNA polymerase II and III (RNAPII and RNAPIII). May act at an RNAP assembly step prior to nuclear import.</text>
</comment>
<keyword evidence="2 5" id="KW-0547">Nucleotide-binding</keyword>
<dbReference type="PANTHER" id="PTHR21231:SF7">
    <property type="entry name" value="GPN-LOOP GTPASE 3"/>
    <property type="match status" value="1"/>
</dbReference>
<evidence type="ECO:0000256" key="2">
    <source>
        <dbReference type="ARBA" id="ARBA00022741"/>
    </source>
</evidence>
<evidence type="ECO:0000256" key="3">
    <source>
        <dbReference type="ARBA" id="ARBA00022801"/>
    </source>
</evidence>
<dbReference type="Proteomes" id="UP001470230">
    <property type="component" value="Unassembled WGS sequence"/>
</dbReference>
<evidence type="ECO:0000256" key="1">
    <source>
        <dbReference type="ARBA" id="ARBA00005290"/>
    </source>
</evidence>
<dbReference type="Pfam" id="PF03029">
    <property type="entry name" value="ATP_bind_1"/>
    <property type="match status" value="1"/>
</dbReference>
<keyword evidence="4 5" id="KW-0342">GTP-binding</keyword>
<keyword evidence="3 5" id="KW-0378">Hydrolase</keyword>
<reference evidence="6 7" key="1">
    <citation type="submission" date="2024-04" db="EMBL/GenBank/DDBJ databases">
        <title>Tritrichomonas musculus Genome.</title>
        <authorList>
            <person name="Alves-Ferreira E."/>
            <person name="Grigg M."/>
            <person name="Lorenzi H."/>
            <person name="Galac M."/>
        </authorList>
    </citation>
    <scope>NUCLEOTIDE SEQUENCE [LARGE SCALE GENOMIC DNA]</scope>
    <source>
        <strain evidence="6 7">EAF2021</strain>
    </source>
</reference>
<evidence type="ECO:0000256" key="4">
    <source>
        <dbReference type="ARBA" id="ARBA00023134"/>
    </source>
</evidence>
<sequence>MQFSCYATLVIGAEQSGKTTFINHILDNFDTKRSACAVNMDPSTEKSFDFSIIDIRESCDFKDYLKQYGPKNALPICMEFILQNEEWFDRCIFSKNVKYMLFYMPSEMDILLRVGVLPRLIQILHSVNCNVSIANLLDSQFVLDPMKFVGGYLYSMSIVSLMNVPHINILTKYDLLNEGQIQDLNRLYLSDDLKIIQYVSSLNPRFQKMTSKIYALIRSYNFGSFILFDVADQASIKQCIKILDDKLMYIQDKDDEEEEDNKDDDIDDHEEEIWPQFYRA</sequence>
<name>A0ABR2K2M4_9EUKA</name>
<dbReference type="PANTHER" id="PTHR21231">
    <property type="entry name" value="XPA-BINDING PROTEIN 1-RELATED"/>
    <property type="match status" value="1"/>
</dbReference>
<evidence type="ECO:0000256" key="5">
    <source>
        <dbReference type="RuleBase" id="RU365059"/>
    </source>
</evidence>
<comment type="similarity">
    <text evidence="1 5">Belongs to the GPN-loop GTPase family.</text>
</comment>
<evidence type="ECO:0000313" key="6">
    <source>
        <dbReference type="EMBL" id="KAK8885360.1"/>
    </source>
</evidence>
<proteinExistence type="inferred from homology"/>
<dbReference type="Gene3D" id="3.40.50.300">
    <property type="entry name" value="P-loop containing nucleotide triphosphate hydrolases"/>
    <property type="match status" value="1"/>
</dbReference>